<evidence type="ECO:0000313" key="2">
    <source>
        <dbReference type="EMBL" id="KAK0462355.1"/>
    </source>
</evidence>
<proteinExistence type="predicted"/>
<organism evidence="2 3">
    <name type="scientific">Armillaria tabescens</name>
    <name type="common">Ringless honey mushroom</name>
    <name type="synonym">Agaricus tabescens</name>
    <dbReference type="NCBI Taxonomy" id="1929756"/>
    <lineage>
        <taxon>Eukaryota</taxon>
        <taxon>Fungi</taxon>
        <taxon>Dikarya</taxon>
        <taxon>Basidiomycota</taxon>
        <taxon>Agaricomycotina</taxon>
        <taxon>Agaricomycetes</taxon>
        <taxon>Agaricomycetidae</taxon>
        <taxon>Agaricales</taxon>
        <taxon>Marasmiineae</taxon>
        <taxon>Physalacriaceae</taxon>
        <taxon>Desarmillaria</taxon>
    </lineage>
</organism>
<protein>
    <recommendedName>
        <fullName evidence="1">F-box domain-containing protein</fullName>
    </recommendedName>
</protein>
<reference evidence="2" key="1">
    <citation type="submission" date="2023-06" db="EMBL/GenBank/DDBJ databases">
        <authorList>
            <consortium name="Lawrence Berkeley National Laboratory"/>
            <person name="Ahrendt S."/>
            <person name="Sahu N."/>
            <person name="Indic B."/>
            <person name="Wong-Bajracharya J."/>
            <person name="Merenyi Z."/>
            <person name="Ke H.-M."/>
            <person name="Monk M."/>
            <person name="Kocsube S."/>
            <person name="Drula E."/>
            <person name="Lipzen A."/>
            <person name="Balint B."/>
            <person name="Henrissat B."/>
            <person name="Andreopoulos B."/>
            <person name="Martin F.M."/>
            <person name="Harder C.B."/>
            <person name="Rigling D."/>
            <person name="Ford K.L."/>
            <person name="Foster G.D."/>
            <person name="Pangilinan J."/>
            <person name="Papanicolaou A."/>
            <person name="Barry K."/>
            <person name="LaButti K."/>
            <person name="Viragh M."/>
            <person name="Koriabine M."/>
            <person name="Yan M."/>
            <person name="Riley R."/>
            <person name="Champramary S."/>
            <person name="Plett K.L."/>
            <person name="Tsai I.J."/>
            <person name="Slot J."/>
            <person name="Sipos G."/>
            <person name="Plett J."/>
            <person name="Nagy L.G."/>
            <person name="Grigoriev I.V."/>
        </authorList>
    </citation>
    <scope>NUCLEOTIDE SEQUENCE</scope>
    <source>
        <strain evidence="2">CCBAS 213</strain>
    </source>
</reference>
<dbReference type="InterPro" id="IPR032675">
    <property type="entry name" value="LRR_dom_sf"/>
</dbReference>
<feature type="domain" description="F-box" evidence="1">
    <location>
        <begin position="123"/>
        <end position="184"/>
    </location>
</feature>
<dbReference type="GeneID" id="85349790"/>
<evidence type="ECO:0000259" key="1">
    <source>
        <dbReference type="Pfam" id="PF12937"/>
    </source>
</evidence>
<dbReference type="Proteomes" id="UP001175211">
    <property type="component" value="Unassembled WGS sequence"/>
</dbReference>
<gene>
    <name evidence="2" type="ORF">EV420DRAFT_1182622</name>
</gene>
<name>A0AA39NB26_ARMTA</name>
<dbReference type="Pfam" id="PF12937">
    <property type="entry name" value="F-box-like"/>
    <property type="match status" value="1"/>
</dbReference>
<sequence>MTGTPLSWSHCTGCTCPNHQIPSYEFSPDRHTLKPLNLARLAHSNDSPSDAEEAVLRKMLSSYDAELQNIDTEQEQLTQFIAEMKSRISLAEQKVDDLYKERHAISAAILERKQLLNPIRRFPAEILLRIFSSTIVFPIPRFHTDGDEAWGFLPPENSIWTIETVCKRWRTVALDFPELWSSINIVITDTNFGDDSRGISYVHRIGTQLNRSKNRPLSLTILNDEIGSSFAKLPPAIVAILFSFSTCIERLHLYVPPVMFAHIPSLHLSLPSLTDLCLLPTVESIDEYQGLKLFHCPMLHRLHTVDIPQPCHSFDLSWGQIATFTSDHALYAGRAPGLETQSALRIFQNLTSMSECYLRLELVSTERSWVDEHLDTVESQIHVLSLSSWRFKNHTPVKELLDKLILPVLQQLYVKCSIDDADRDDEETFAAIYDVLRRSGQPSITTLHFDHGDILEEDLLQILSTCPTLEDVRLTDVDEGAISNETLLRLTLKVDGTEPLIPRLHTLHISGPMLFSMQIFVNMVESRWTLAHVQSPSVRRLDEVNLCRFLKTGDEPDGDEVERITTLSVLDVYKTQGMDLTLTTKV</sequence>
<dbReference type="RefSeq" id="XP_060333967.1">
    <property type="nucleotide sequence ID" value="XM_060466242.1"/>
</dbReference>
<dbReference type="AlphaFoldDB" id="A0AA39NB26"/>
<comment type="caution">
    <text evidence="2">The sequence shown here is derived from an EMBL/GenBank/DDBJ whole genome shotgun (WGS) entry which is preliminary data.</text>
</comment>
<evidence type="ECO:0000313" key="3">
    <source>
        <dbReference type="Proteomes" id="UP001175211"/>
    </source>
</evidence>
<keyword evidence="3" id="KW-1185">Reference proteome</keyword>
<accession>A0AA39NB26</accession>
<dbReference type="Gene3D" id="3.80.10.10">
    <property type="entry name" value="Ribonuclease Inhibitor"/>
    <property type="match status" value="1"/>
</dbReference>
<dbReference type="InterPro" id="IPR001810">
    <property type="entry name" value="F-box_dom"/>
</dbReference>
<dbReference type="EMBL" id="JAUEPS010000009">
    <property type="protein sequence ID" value="KAK0462355.1"/>
    <property type="molecule type" value="Genomic_DNA"/>
</dbReference>
<dbReference type="Gene3D" id="1.20.1280.50">
    <property type="match status" value="1"/>
</dbReference>